<evidence type="ECO:0000313" key="3">
    <source>
        <dbReference type="Proteomes" id="UP000181942"/>
    </source>
</evidence>
<feature type="signal peptide" evidence="1">
    <location>
        <begin position="1"/>
        <end position="38"/>
    </location>
</feature>
<accession>A0A1I1ZI23</accession>
<protein>
    <submittedName>
        <fullName evidence="2">Uncharacterized protein</fullName>
    </submittedName>
</protein>
<sequence>MNAEEFVMPSTRKTVISVVSLVAAGSLFGAAGAATADAATPAPSGTPTGDGAAALCKRAPKIDRRIDRILTRLRADASQRGSIARLEQRVANAKSAGHTQIETYLNDRLTVRRSLVPTLETRQKDLADVEKWCGVHDNGRTN</sequence>
<evidence type="ECO:0000256" key="1">
    <source>
        <dbReference type="SAM" id="SignalP"/>
    </source>
</evidence>
<dbReference type="EMBL" id="FONR01000001">
    <property type="protein sequence ID" value="SFE31484.1"/>
    <property type="molecule type" value="Genomic_DNA"/>
</dbReference>
<evidence type="ECO:0000313" key="2">
    <source>
        <dbReference type="EMBL" id="SFE31484.1"/>
    </source>
</evidence>
<gene>
    <name evidence="2" type="ORF">SAMN02787118_101300</name>
</gene>
<name>A0A1I1ZI23_9ACTN</name>
<proteinExistence type="predicted"/>
<dbReference type="Proteomes" id="UP000181942">
    <property type="component" value="Unassembled WGS sequence"/>
</dbReference>
<dbReference type="AlphaFoldDB" id="A0A1I1ZI23"/>
<keyword evidence="1" id="KW-0732">Signal</keyword>
<feature type="chain" id="PRO_5010311461" evidence="1">
    <location>
        <begin position="39"/>
        <end position="142"/>
    </location>
</feature>
<organism evidence="2 3">
    <name type="scientific">Streptomyces mirabilis</name>
    <dbReference type="NCBI Taxonomy" id="68239"/>
    <lineage>
        <taxon>Bacteria</taxon>
        <taxon>Bacillati</taxon>
        <taxon>Actinomycetota</taxon>
        <taxon>Actinomycetes</taxon>
        <taxon>Kitasatosporales</taxon>
        <taxon>Streptomycetaceae</taxon>
        <taxon>Streptomyces</taxon>
    </lineage>
</organism>
<reference evidence="2 3" key="1">
    <citation type="submission" date="2016-10" db="EMBL/GenBank/DDBJ databases">
        <authorList>
            <person name="de Groot N.N."/>
        </authorList>
    </citation>
    <scope>NUCLEOTIDE SEQUENCE [LARGE SCALE GENOMIC DNA]</scope>
    <source>
        <strain evidence="2 3">OK461</strain>
    </source>
</reference>